<gene>
    <name evidence="3" type="ORF">GCM10011487_55430</name>
</gene>
<dbReference type="PANTHER" id="PTHR38011:SF2">
    <property type="entry name" value="BIFUNCTIONAL DEAMINASE-REDUCTASE DOMAIN PROTEIN"/>
    <property type="match status" value="1"/>
</dbReference>
<reference evidence="4" key="1">
    <citation type="submission" date="2020-01" db="EMBL/GenBank/DDBJ databases">
        <title>'Steroidobacter agaridevorans' sp. nov., agar-degrading bacteria isolated from rhizosphere soils.</title>
        <authorList>
            <person name="Ikenaga M."/>
            <person name="Kataoka M."/>
            <person name="Murouchi A."/>
            <person name="Katsuragi S."/>
            <person name="Sakai M."/>
        </authorList>
    </citation>
    <scope>NUCLEOTIDE SEQUENCE [LARGE SCALE GENOMIC DNA]</scope>
    <source>
        <strain evidence="4">YU21-B</strain>
    </source>
</reference>
<proteinExistence type="predicted"/>
<dbReference type="InterPro" id="IPR002734">
    <property type="entry name" value="RibDG_C"/>
</dbReference>
<dbReference type="GO" id="GO:0009231">
    <property type="term" value="P:riboflavin biosynthetic process"/>
    <property type="evidence" value="ECO:0007669"/>
    <property type="project" value="InterPro"/>
</dbReference>
<evidence type="ECO:0000313" key="4">
    <source>
        <dbReference type="Proteomes" id="UP000445000"/>
    </source>
</evidence>
<feature type="region of interest" description="Disordered" evidence="1">
    <location>
        <begin position="196"/>
        <end position="221"/>
    </location>
</feature>
<accession>A0A829YL14</accession>
<dbReference type="GO" id="GO:0008703">
    <property type="term" value="F:5-amino-6-(5-phosphoribosylamino)uracil reductase activity"/>
    <property type="evidence" value="ECO:0007669"/>
    <property type="project" value="InterPro"/>
</dbReference>
<sequence length="221" mass="24163">MRKLISINHVSLDGVMQSPGAPQEDPRGGFELGGWIAPYMNEALGKGLTEAVSGRFDLLLGRRTYEMLAAYWPHAGDNPITNAFNRAVKYVATRGTHEFDWVNTQVLPGDAVEAARRLKSETGPDIQVYGSSSFLQSLIAADLIDEYVIRTYPIVLGRGKRLFEAGAPPRALKLVETQASSTGVIVSRYRPEGAVKSASFEQEPSEAEKARRRRLAAEDAG</sequence>
<dbReference type="Proteomes" id="UP000445000">
    <property type="component" value="Unassembled WGS sequence"/>
</dbReference>
<dbReference type="AlphaFoldDB" id="A0A829YL14"/>
<dbReference type="EMBL" id="BLJN01000006">
    <property type="protein sequence ID" value="GFE83543.1"/>
    <property type="molecule type" value="Genomic_DNA"/>
</dbReference>
<organism evidence="3 4">
    <name type="scientific">Steroidobacter agaridevorans</name>
    <dbReference type="NCBI Taxonomy" id="2695856"/>
    <lineage>
        <taxon>Bacteria</taxon>
        <taxon>Pseudomonadati</taxon>
        <taxon>Pseudomonadota</taxon>
        <taxon>Gammaproteobacteria</taxon>
        <taxon>Steroidobacterales</taxon>
        <taxon>Steroidobacteraceae</taxon>
        <taxon>Steroidobacter</taxon>
    </lineage>
</organism>
<dbReference type="InterPro" id="IPR024072">
    <property type="entry name" value="DHFR-like_dom_sf"/>
</dbReference>
<dbReference type="RefSeq" id="WP_161815151.1">
    <property type="nucleotide sequence ID" value="NZ_BLJN01000006.1"/>
</dbReference>
<dbReference type="InterPro" id="IPR050765">
    <property type="entry name" value="Riboflavin_Biosynth_HTPR"/>
</dbReference>
<dbReference type="PANTHER" id="PTHR38011">
    <property type="entry name" value="DIHYDROFOLATE REDUCTASE FAMILY PROTEIN (AFU_ORTHOLOGUE AFUA_8G06820)"/>
    <property type="match status" value="1"/>
</dbReference>
<evidence type="ECO:0000256" key="1">
    <source>
        <dbReference type="SAM" id="MobiDB-lite"/>
    </source>
</evidence>
<evidence type="ECO:0000313" key="3">
    <source>
        <dbReference type="EMBL" id="GFE83543.1"/>
    </source>
</evidence>
<name>A0A829YL14_9GAMM</name>
<dbReference type="Gene3D" id="3.40.430.10">
    <property type="entry name" value="Dihydrofolate Reductase, subunit A"/>
    <property type="match status" value="1"/>
</dbReference>
<protein>
    <submittedName>
        <fullName evidence="3">Dihydrofolate reductase</fullName>
    </submittedName>
</protein>
<dbReference type="Pfam" id="PF01872">
    <property type="entry name" value="RibD_C"/>
    <property type="match status" value="1"/>
</dbReference>
<dbReference type="SUPFAM" id="SSF53597">
    <property type="entry name" value="Dihydrofolate reductase-like"/>
    <property type="match status" value="1"/>
</dbReference>
<evidence type="ECO:0000259" key="2">
    <source>
        <dbReference type="Pfam" id="PF01872"/>
    </source>
</evidence>
<keyword evidence="4" id="KW-1185">Reference proteome</keyword>
<feature type="domain" description="Bacterial bifunctional deaminase-reductase C-terminal" evidence="2">
    <location>
        <begin position="3"/>
        <end position="186"/>
    </location>
</feature>
<comment type="caution">
    <text evidence="3">The sequence shown here is derived from an EMBL/GenBank/DDBJ whole genome shotgun (WGS) entry which is preliminary data.</text>
</comment>